<dbReference type="GO" id="GO:0009403">
    <property type="term" value="P:toxin biosynthetic process"/>
    <property type="evidence" value="ECO:0007669"/>
    <property type="project" value="InterPro"/>
</dbReference>
<evidence type="ECO:0000256" key="4">
    <source>
        <dbReference type="ARBA" id="ARBA00023136"/>
    </source>
</evidence>
<evidence type="ECO:0000313" key="7">
    <source>
        <dbReference type="Proteomes" id="UP000028547"/>
    </source>
</evidence>
<keyword evidence="4 5" id="KW-0472">Membrane</keyword>
<dbReference type="AlphaFoldDB" id="A0A084SLE2"/>
<feature type="transmembrane region" description="Helical" evidence="5">
    <location>
        <begin position="103"/>
        <end position="128"/>
    </location>
</feature>
<protein>
    <submittedName>
        <fullName evidence="6">Colicin V production protein</fullName>
    </submittedName>
</protein>
<dbReference type="RefSeq" id="WP_043405836.1">
    <property type="nucleotide sequence ID" value="NZ_JPMI01000255.1"/>
</dbReference>
<name>A0A084SLE2_9BACT</name>
<feature type="transmembrane region" description="Helical" evidence="5">
    <location>
        <begin position="60"/>
        <end position="83"/>
    </location>
</feature>
<reference evidence="6 7" key="1">
    <citation type="submission" date="2014-07" db="EMBL/GenBank/DDBJ databases">
        <title>Draft Genome Sequence of Gephyronic Acid Producer, Cystobacter violaceus Strain Cb vi76.</title>
        <authorList>
            <person name="Stevens D.C."/>
            <person name="Young J."/>
            <person name="Carmichael R."/>
            <person name="Tan J."/>
            <person name="Taylor R.E."/>
        </authorList>
    </citation>
    <scope>NUCLEOTIDE SEQUENCE [LARGE SCALE GENOMIC DNA]</scope>
    <source>
        <strain evidence="6 7">Cb vi76</strain>
    </source>
</reference>
<evidence type="ECO:0000256" key="2">
    <source>
        <dbReference type="ARBA" id="ARBA00022692"/>
    </source>
</evidence>
<dbReference type="EMBL" id="JPMI01000255">
    <property type="protein sequence ID" value="KFA89277.1"/>
    <property type="molecule type" value="Genomic_DNA"/>
</dbReference>
<dbReference type="InterPro" id="IPR003825">
    <property type="entry name" value="Colicin-V_CvpA"/>
</dbReference>
<keyword evidence="3 5" id="KW-1133">Transmembrane helix</keyword>
<evidence type="ECO:0000256" key="3">
    <source>
        <dbReference type="ARBA" id="ARBA00022989"/>
    </source>
</evidence>
<keyword evidence="2 5" id="KW-0812">Transmembrane</keyword>
<evidence type="ECO:0000256" key="5">
    <source>
        <dbReference type="SAM" id="Phobius"/>
    </source>
</evidence>
<comment type="caution">
    <text evidence="6">The sequence shown here is derived from an EMBL/GenBank/DDBJ whole genome shotgun (WGS) entry which is preliminary data.</text>
</comment>
<sequence length="251" mass="26718">MTIDLIILGLVLLFAVAGAISGGAKQIANLVALAVAWYVSRKLGTYVGPKMAAALGGAPLLIGTVAGTMLVFITVLVAIRYALTYFLQRLFGGPDPDKRSLDGAIGFVLGGAKVALISYVVLSALVFAEQYIIVAGKRMGVSPKDSVSFGLARRHNLFEMTQFAAVKDMVAVARVAGNPESARRMADNPAFKSLKQDPRFQRALSDKKLREALEKGDTQAALRSNLVLQLLQDPQFVARLGAAARASERGE</sequence>
<evidence type="ECO:0000313" key="6">
    <source>
        <dbReference type="EMBL" id="KFA89277.1"/>
    </source>
</evidence>
<evidence type="ECO:0000256" key="1">
    <source>
        <dbReference type="ARBA" id="ARBA00004141"/>
    </source>
</evidence>
<feature type="transmembrane region" description="Helical" evidence="5">
    <location>
        <begin position="6"/>
        <end position="39"/>
    </location>
</feature>
<organism evidence="6 7">
    <name type="scientific">Archangium violaceum Cb vi76</name>
    <dbReference type="NCBI Taxonomy" id="1406225"/>
    <lineage>
        <taxon>Bacteria</taxon>
        <taxon>Pseudomonadati</taxon>
        <taxon>Myxococcota</taxon>
        <taxon>Myxococcia</taxon>
        <taxon>Myxococcales</taxon>
        <taxon>Cystobacterineae</taxon>
        <taxon>Archangiaceae</taxon>
        <taxon>Archangium</taxon>
    </lineage>
</organism>
<gene>
    <name evidence="6" type="ORF">Q664_35980</name>
</gene>
<comment type="subcellular location">
    <subcellularLocation>
        <location evidence="1">Membrane</location>
        <topology evidence="1">Multi-pass membrane protein</topology>
    </subcellularLocation>
</comment>
<accession>A0A084SLE2</accession>
<dbReference type="GO" id="GO:0016020">
    <property type="term" value="C:membrane"/>
    <property type="evidence" value="ECO:0007669"/>
    <property type="project" value="UniProtKB-SubCell"/>
</dbReference>
<dbReference type="Pfam" id="PF02674">
    <property type="entry name" value="Colicin_V"/>
    <property type="match status" value="1"/>
</dbReference>
<dbReference type="Proteomes" id="UP000028547">
    <property type="component" value="Unassembled WGS sequence"/>
</dbReference>
<proteinExistence type="predicted"/>